<accession>A0A3A2ZF74</accession>
<evidence type="ECO:0000256" key="6">
    <source>
        <dbReference type="SAM" id="MobiDB-lite"/>
    </source>
</evidence>
<evidence type="ECO:0000256" key="5">
    <source>
        <dbReference type="ARBA" id="ARBA00032024"/>
    </source>
</evidence>
<dbReference type="NCBIfam" id="TIGR00745">
    <property type="entry name" value="apbA_panE"/>
    <property type="match status" value="1"/>
</dbReference>
<dbReference type="Gene3D" id="1.10.1040.10">
    <property type="entry name" value="N-(1-d-carboxylethyl)-l-norvaline Dehydrogenase, domain 2"/>
    <property type="match status" value="1"/>
</dbReference>
<dbReference type="GO" id="GO:0015940">
    <property type="term" value="P:pantothenate biosynthetic process"/>
    <property type="evidence" value="ECO:0007669"/>
    <property type="project" value="InterPro"/>
</dbReference>
<dbReference type="Pfam" id="PF02558">
    <property type="entry name" value="ApbA"/>
    <property type="match status" value="1"/>
</dbReference>
<feature type="domain" description="Ketopantoate reductase N-terminal" evidence="7">
    <location>
        <begin position="25"/>
        <end position="199"/>
    </location>
</feature>
<evidence type="ECO:0000259" key="8">
    <source>
        <dbReference type="Pfam" id="PF08546"/>
    </source>
</evidence>
<name>A0A3A2ZF74_9EURO</name>
<evidence type="ECO:0000256" key="2">
    <source>
        <dbReference type="ARBA" id="ARBA00013014"/>
    </source>
</evidence>
<dbReference type="InterPro" id="IPR036291">
    <property type="entry name" value="NAD(P)-bd_dom_sf"/>
</dbReference>
<keyword evidence="3" id="KW-0521">NADP</keyword>
<comment type="similarity">
    <text evidence="1">Belongs to the ketopantoate reductase family.</text>
</comment>
<proteinExistence type="inferred from homology"/>
<dbReference type="InterPro" id="IPR003710">
    <property type="entry name" value="ApbA"/>
</dbReference>
<dbReference type="Proteomes" id="UP000266188">
    <property type="component" value="Unassembled WGS sequence"/>
</dbReference>
<dbReference type="InterPro" id="IPR013328">
    <property type="entry name" value="6PGD_dom2"/>
</dbReference>
<evidence type="ECO:0000256" key="4">
    <source>
        <dbReference type="ARBA" id="ARBA00023002"/>
    </source>
</evidence>
<dbReference type="AlphaFoldDB" id="A0A3A2ZF74"/>
<evidence type="ECO:0000256" key="3">
    <source>
        <dbReference type="ARBA" id="ARBA00022857"/>
    </source>
</evidence>
<feature type="region of interest" description="Disordered" evidence="6">
    <location>
        <begin position="1"/>
        <end position="22"/>
    </location>
</feature>
<dbReference type="Gene3D" id="3.40.50.720">
    <property type="entry name" value="NAD(P)-binding Rossmann-like Domain"/>
    <property type="match status" value="1"/>
</dbReference>
<dbReference type="PANTHER" id="PTHR43765:SF2">
    <property type="entry name" value="2-DEHYDROPANTOATE 2-REDUCTASE"/>
    <property type="match status" value="1"/>
</dbReference>
<keyword evidence="4" id="KW-0560">Oxidoreductase</keyword>
<sequence>MTDSCNIRSITTSQRDPASTPRPRVHILGLGSIGTFAAHLVSQIPNGPSVTLLLHRRSLLDDYRQNGDRILFESREGEHFSSSGYELETIHNDQWYPVSDESWPDEPTTATIANLIVCVKATQTVSALRSLAHRLNSFSNILFLQNGSGMIEEVNTQLFQDPLTRPNYFIGVISHGVTLNAPFSITHTGFSATAIGQVPRDNAPSNTAIPDSQSEYLLQAVPLSPTLNLTPYSYTDILQVQLEKLAVNAFCNPLCALNDAKNEFLFSIPGTRRAILTEISNVVFALPELKDVPGLEERFSVDRLEETVNGIIAKTANTTCSMVGDLRAGRETEIQFINGSWSRMGRQVGVATPVNDELVEEITKRTRSVK</sequence>
<dbReference type="InterPro" id="IPR008927">
    <property type="entry name" value="6-PGluconate_DH-like_C_sf"/>
</dbReference>
<keyword evidence="10" id="KW-1185">Reference proteome</keyword>
<dbReference type="STRING" id="2070753.A0A3A2ZF74"/>
<dbReference type="InterPro" id="IPR050838">
    <property type="entry name" value="Ketopantoate_reductase"/>
</dbReference>
<evidence type="ECO:0000256" key="1">
    <source>
        <dbReference type="ARBA" id="ARBA00007870"/>
    </source>
</evidence>
<dbReference type="SUPFAM" id="SSF51735">
    <property type="entry name" value="NAD(P)-binding Rossmann-fold domains"/>
    <property type="match status" value="1"/>
</dbReference>
<reference evidence="10" key="1">
    <citation type="submission" date="2017-02" db="EMBL/GenBank/DDBJ databases">
        <authorList>
            <person name="Tafer H."/>
            <person name="Lopandic K."/>
        </authorList>
    </citation>
    <scope>NUCLEOTIDE SEQUENCE [LARGE SCALE GENOMIC DNA]</scope>
    <source>
        <strain evidence="10">CBS 366.77</strain>
    </source>
</reference>
<feature type="compositionally biased region" description="Polar residues" evidence="6">
    <location>
        <begin position="1"/>
        <end position="17"/>
    </location>
</feature>
<dbReference type="SUPFAM" id="SSF48179">
    <property type="entry name" value="6-phosphogluconate dehydrogenase C-terminal domain-like"/>
    <property type="match status" value="1"/>
</dbReference>
<dbReference type="InterPro" id="IPR013752">
    <property type="entry name" value="KPA_reductase"/>
</dbReference>
<dbReference type="GO" id="GO:0005739">
    <property type="term" value="C:mitochondrion"/>
    <property type="evidence" value="ECO:0007669"/>
    <property type="project" value="TreeGrafter"/>
</dbReference>
<protein>
    <recommendedName>
        <fullName evidence="2">2-dehydropantoate 2-reductase</fullName>
        <ecNumber evidence="2">1.1.1.169</ecNumber>
    </recommendedName>
    <alternativeName>
        <fullName evidence="5">Ketopantoate reductase</fullName>
    </alternativeName>
</protein>
<dbReference type="PANTHER" id="PTHR43765">
    <property type="entry name" value="2-DEHYDROPANTOATE 2-REDUCTASE-RELATED"/>
    <property type="match status" value="1"/>
</dbReference>
<dbReference type="GO" id="GO:0050661">
    <property type="term" value="F:NADP binding"/>
    <property type="evidence" value="ECO:0007669"/>
    <property type="project" value="TreeGrafter"/>
</dbReference>
<dbReference type="EMBL" id="MVGC01000243">
    <property type="protein sequence ID" value="RJE21230.1"/>
    <property type="molecule type" value="Genomic_DNA"/>
</dbReference>
<dbReference type="Pfam" id="PF08546">
    <property type="entry name" value="ApbA_C"/>
    <property type="match status" value="1"/>
</dbReference>
<evidence type="ECO:0000313" key="9">
    <source>
        <dbReference type="EMBL" id="RJE21230.1"/>
    </source>
</evidence>
<evidence type="ECO:0000259" key="7">
    <source>
        <dbReference type="Pfam" id="PF02558"/>
    </source>
</evidence>
<feature type="domain" description="Ketopantoate reductase C-terminal" evidence="8">
    <location>
        <begin position="236"/>
        <end position="362"/>
    </location>
</feature>
<organism evidence="9 10">
    <name type="scientific">Aspergillus sclerotialis</name>
    <dbReference type="NCBI Taxonomy" id="2070753"/>
    <lineage>
        <taxon>Eukaryota</taxon>
        <taxon>Fungi</taxon>
        <taxon>Dikarya</taxon>
        <taxon>Ascomycota</taxon>
        <taxon>Pezizomycotina</taxon>
        <taxon>Eurotiomycetes</taxon>
        <taxon>Eurotiomycetidae</taxon>
        <taxon>Eurotiales</taxon>
        <taxon>Aspergillaceae</taxon>
        <taxon>Aspergillus</taxon>
        <taxon>Aspergillus subgen. Polypaecilum</taxon>
    </lineage>
</organism>
<dbReference type="GO" id="GO:0008677">
    <property type="term" value="F:2-dehydropantoate 2-reductase activity"/>
    <property type="evidence" value="ECO:0007669"/>
    <property type="project" value="UniProtKB-EC"/>
</dbReference>
<dbReference type="EC" id="1.1.1.169" evidence="2"/>
<evidence type="ECO:0000313" key="10">
    <source>
        <dbReference type="Proteomes" id="UP000266188"/>
    </source>
</evidence>
<dbReference type="OrthoDB" id="73846at2759"/>
<gene>
    <name evidence="9" type="ORF">PHISCL_06443</name>
</gene>
<comment type="caution">
    <text evidence="9">The sequence shown here is derived from an EMBL/GenBank/DDBJ whole genome shotgun (WGS) entry which is preliminary data.</text>
</comment>
<dbReference type="InterPro" id="IPR013332">
    <property type="entry name" value="KPR_N"/>
</dbReference>